<dbReference type="EMBL" id="JAUMKJ010000005">
    <property type="protein sequence ID" value="MDO3676444.1"/>
    <property type="molecule type" value="Genomic_DNA"/>
</dbReference>
<evidence type="ECO:0000313" key="2">
    <source>
        <dbReference type="Proteomes" id="UP001168883"/>
    </source>
</evidence>
<dbReference type="Proteomes" id="UP001168883">
    <property type="component" value="Unassembled WGS sequence"/>
</dbReference>
<keyword evidence="2" id="KW-1185">Reference proteome</keyword>
<evidence type="ECO:0000313" key="1">
    <source>
        <dbReference type="EMBL" id="MDO3676444.1"/>
    </source>
</evidence>
<sequence>MNKQEFVMFTSLISFLKEYGINFTEFLSRDEVKRYTEMAEKYVSISDEEFRDELKNMIEEQAKRLLN</sequence>
<dbReference type="RefSeq" id="WP_302877469.1">
    <property type="nucleotide sequence ID" value="NZ_JAUMKJ010000005.1"/>
</dbReference>
<protein>
    <submittedName>
        <fullName evidence="1">Uncharacterized protein</fullName>
    </submittedName>
</protein>
<name>A0ABT8V7J6_9BACL</name>
<accession>A0ABT8V7J6</accession>
<gene>
    <name evidence="1" type="ORF">Q3C12_05465</name>
</gene>
<reference evidence="1" key="1">
    <citation type="submission" date="2023-07" db="EMBL/GenBank/DDBJ databases">
        <authorList>
            <person name="Aktuganov G."/>
            <person name="Boyko T."/>
            <person name="Delegan Y."/>
            <person name="Galimzianova N."/>
            <person name="Gilvanova E."/>
            <person name="Korobov V."/>
            <person name="Kuzmina L."/>
            <person name="Melentiev A."/>
            <person name="Milman P."/>
            <person name="Ryabova A."/>
            <person name="Stupak E."/>
            <person name="Yasakov T."/>
            <person name="Zharikova N."/>
            <person name="Zhurenko E."/>
        </authorList>
    </citation>
    <scope>NUCLEOTIDE SEQUENCE</scope>
    <source>
        <strain evidence="1">IB-739</strain>
    </source>
</reference>
<organism evidence="1 2">
    <name type="scientific">Paenibacillus ehimensis</name>
    <dbReference type="NCBI Taxonomy" id="79264"/>
    <lineage>
        <taxon>Bacteria</taxon>
        <taxon>Bacillati</taxon>
        <taxon>Bacillota</taxon>
        <taxon>Bacilli</taxon>
        <taxon>Bacillales</taxon>
        <taxon>Paenibacillaceae</taxon>
        <taxon>Paenibacillus</taxon>
    </lineage>
</organism>
<comment type="caution">
    <text evidence="1">The sequence shown here is derived from an EMBL/GenBank/DDBJ whole genome shotgun (WGS) entry which is preliminary data.</text>
</comment>
<proteinExistence type="predicted"/>